<dbReference type="Pfam" id="PF01476">
    <property type="entry name" value="LysM"/>
    <property type="match status" value="1"/>
</dbReference>
<keyword evidence="3" id="KW-0378">Hydrolase</keyword>
<name>A0ABS3Q195_9GAMM</name>
<dbReference type="SMART" id="SM00257">
    <property type="entry name" value="LysM"/>
    <property type="match status" value="1"/>
</dbReference>
<dbReference type="Proteomes" id="UP000664835">
    <property type="component" value="Unassembled WGS sequence"/>
</dbReference>
<evidence type="ECO:0000313" key="6">
    <source>
        <dbReference type="Proteomes" id="UP000664835"/>
    </source>
</evidence>
<dbReference type="EC" id="3.5.1.28" evidence="2"/>
<dbReference type="Pfam" id="PF01520">
    <property type="entry name" value="Amidase_3"/>
    <property type="match status" value="1"/>
</dbReference>
<dbReference type="InterPro" id="IPR018392">
    <property type="entry name" value="LysM"/>
</dbReference>
<comment type="catalytic activity">
    <reaction evidence="1">
        <text>Hydrolyzes the link between N-acetylmuramoyl residues and L-amino acid residues in certain cell-wall glycopeptides.</text>
        <dbReference type="EC" id="3.5.1.28"/>
    </reaction>
</comment>
<feature type="domain" description="LysM" evidence="4">
    <location>
        <begin position="462"/>
        <end position="506"/>
    </location>
</feature>
<evidence type="ECO:0000256" key="2">
    <source>
        <dbReference type="ARBA" id="ARBA00011901"/>
    </source>
</evidence>
<dbReference type="PANTHER" id="PTHR30404:SF0">
    <property type="entry name" value="N-ACETYLMURAMOYL-L-ALANINE AMIDASE AMIC"/>
    <property type="match status" value="1"/>
</dbReference>
<proteinExistence type="predicted"/>
<evidence type="ECO:0000256" key="3">
    <source>
        <dbReference type="ARBA" id="ARBA00022801"/>
    </source>
</evidence>
<dbReference type="SMART" id="SM00646">
    <property type="entry name" value="Ami_3"/>
    <property type="match status" value="1"/>
</dbReference>
<keyword evidence="6" id="KW-1185">Reference proteome</keyword>
<gene>
    <name evidence="5" type="ORF">J3998_00710</name>
</gene>
<comment type="caution">
    <text evidence="5">The sequence shown here is derived from an EMBL/GenBank/DDBJ whole genome shotgun (WGS) entry which is preliminary data.</text>
</comment>
<dbReference type="InterPro" id="IPR036779">
    <property type="entry name" value="LysM_dom_sf"/>
</dbReference>
<dbReference type="PROSITE" id="PS51782">
    <property type="entry name" value="LYSM"/>
    <property type="match status" value="1"/>
</dbReference>
<dbReference type="InterPro" id="IPR002508">
    <property type="entry name" value="MurNAc-LAA_cat"/>
</dbReference>
<dbReference type="SUPFAM" id="SSF53187">
    <property type="entry name" value="Zn-dependent exopeptidases"/>
    <property type="match status" value="1"/>
</dbReference>
<evidence type="ECO:0000313" key="5">
    <source>
        <dbReference type="EMBL" id="MBO1926082.1"/>
    </source>
</evidence>
<dbReference type="CDD" id="cd00118">
    <property type="entry name" value="LysM"/>
    <property type="match status" value="1"/>
</dbReference>
<dbReference type="InterPro" id="IPR050695">
    <property type="entry name" value="N-acetylmuramoyl_amidase_3"/>
</dbReference>
<accession>A0ABS3Q195</accession>
<reference evidence="5 6" key="1">
    <citation type="submission" date="2021-03" db="EMBL/GenBank/DDBJ databases">
        <title>Thiomicrorhabdus sp.nov.,novel sulfur-oxidizing bacteria isolated from coastal sediment.</title>
        <authorList>
            <person name="Liu X."/>
        </authorList>
    </citation>
    <scope>NUCLEOTIDE SEQUENCE [LARGE SCALE GENOMIC DNA]</scope>
    <source>
        <strain evidence="5 6">6S2-11</strain>
    </source>
</reference>
<evidence type="ECO:0000256" key="1">
    <source>
        <dbReference type="ARBA" id="ARBA00001561"/>
    </source>
</evidence>
<dbReference type="CDD" id="cd02696">
    <property type="entry name" value="MurNAc-LAA"/>
    <property type="match status" value="1"/>
</dbReference>
<dbReference type="EMBL" id="JAGETV010000001">
    <property type="protein sequence ID" value="MBO1926082.1"/>
    <property type="molecule type" value="Genomic_DNA"/>
</dbReference>
<evidence type="ECO:0000259" key="4">
    <source>
        <dbReference type="PROSITE" id="PS51782"/>
    </source>
</evidence>
<sequence>MQVSDKGNQTQVTMQLHKTLDISSFHLGENAHGFNRLVIDLKDAAENSPKPKIVPAKKEVKAQPQLAAKHTPETTAEIAQPATKEVTQSSVITSVEAKQKEVQTPAVVAEPEIQSEEKPQDAIDKSVDILLGTKLPEKVVAEEAEGKALVTKAGEKAITEKTEPLEAAQTKIAQKSELVVADKPEQTKQTSAKAAKAENQEHEVAKAELKASVQKIVKPPVGNGLELVVALDAGHGGKDPGAVNRQTRIMEKDVTLQMAKQLKRQIDAQPNMRAVLIREKDVFIPLYERQKIAKSKGADIFISIHADAFEDERVHGGSVYVLSRRGASSHMARLLAKSENAYLQDVKLSGFDDDVAYALSDLSRRSNIDHSQKLAKSVLFEMDKKLTMHRAHVQSAQFAVLKAIDMPSMLIETAFISNPKEARNLVNPLFQKKMANAIVSGLNHYIETHRQAPVQAPNTLFVRYEVKSGDNLTTIAKKFNVTVAKIKHHNGIRNANRLYVGKSLRIPVSQDLLAKIDQIS</sequence>
<organism evidence="5 6">
    <name type="scientific">Thiomicrorhabdus marina</name>
    <dbReference type="NCBI Taxonomy" id="2818442"/>
    <lineage>
        <taxon>Bacteria</taxon>
        <taxon>Pseudomonadati</taxon>
        <taxon>Pseudomonadota</taxon>
        <taxon>Gammaproteobacteria</taxon>
        <taxon>Thiotrichales</taxon>
        <taxon>Piscirickettsiaceae</taxon>
        <taxon>Thiomicrorhabdus</taxon>
    </lineage>
</organism>
<protein>
    <recommendedName>
        <fullName evidence="2">N-acetylmuramoyl-L-alanine amidase</fullName>
        <ecNumber evidence="2">3.5.1.28</ecNumber>
    </recommendedName>
</protein>
<dbReference type="Gene3D" id="3.40.630.40">
    <property type="entry name" value="Zn-dependent exopeptidases"/>
    <property type="match status" value="1"/>
</dbReference>
<dbReference type="SUPFAM" id="SSF54106">
    <property type="entry name" value="LysM domain"/>
    <property type="match status" value="1"/>
</dbReference>
<dbReference type="PANTHER" id="PTHR30404">
    <property type="entry name" value="N-ACETYLMURAMOYL-L-ALANINE AMIDASE"/>
    <property type="match status" value="1"/>
</dbReference>
<dbReference type="Gene3D" id="3.10.350.10">
    <property type="entry name" value="LysM domain"/>
    <property type="match status" value="1"/>
</dbReference>